<dbReference type="CTD" id="144423"/>
<dbReference type="Gene3D" id="3.40.50.2000">
    <property type="entry name" value="Glycogen Phosphorylase B"/>
    <property type="match status" value="2"/>
</dbReference>
<accession>A0AA97KA02</accession>
<dbReference type="GeneID" id="129341468"/>
<proteinExistence type="predicted"/>
<dbReference type="PANTHER" id="PTHR46660">
    <property type="match status" value="1"/>
</dbReference>
<evidence type="ECO:0000313" key="3">
    <source>
        <dbReference type="Proteomes" id="UP001190640"/>
    </source>
</evidence>
<dbReference type="InterPro" id="IPR001296">
    <property type="entry name" value="Glyco_trans_1"/>
</dbReference>
<keyword evidence="3" id="KW-1185">Reference proteome</keyword>
<keyword evidence="1" id="KW-0328">Glycosyltransferase</keyword>
<sequence length="341" mass="37727">MRLLLLAALRAGTGNGTTARRIQDHLQTAGHMCILKDTSDYESPLAVADLISSKNFEAALGIHIYKAGRLLQGSGIPFGIIFGGTDINEDAKCDKKSQVMGTILDEARFAVSFTEAMKETAASYWPRTRSKIHVQSQGIVTAHNPSFNWKKLLQSSGILQDNNCSYLFLLICGLRRVKDPLYLVDAFSDWHRKETAVHLIIIGPAVDPVFAEEVKEKVKRADGVHLLPEIPQEDLHAVVKNCFAVVNSSSSEGMSAAVLEAMDLKVPVLARNIPGNAAVITHKTTGLLYSSPQEFIQLSKTLISDPSLQREIVTRAKEYVTKHHSWDHERKAYQNMVLKLQ</sequence>
<protein>
    <submittedName>
        <fullName evidence="4">Glycosyltransferase 1 domain-containing protein 1</fullName>
    </submittedName>
</protein>
<dbReference type="Proteomes" id="UP001190640">
    <property type="component" value="Chromosome 13"/>
</dbReference>
<dbReference type="InterPro" id="IPR052622">
    <property type="entry name" value="Glycosyltransferase_G1"/>
</dbReference>
<evidence type="ECO:0000259" key="2">
    <source>
        <dbReference type="Pfam" id="PF00534"/>
    </source>
</evidence>
<evidence type="ECO:0000256" key="1">
    <source>
        <dbReference type="ARBA" id="ARBA00022676"/>
    </source>
</evidence>
<dbReference type="PANTHER" id="PTHR46660:SF2">
    <property type="entry name" value="GLYCOSYLTRANSFERASE 1 DOMAIN-CONTAINING PROTEIN 1"/>
    <property type="match status" value="1"/>
</dbReference>
<reference evidence="4" key="1">
    <citation type="submission" date="2025-08" db="UniProtKB">
        <authorList>
            <consortium name="RefSeq"/>
        </authorList>
    </citation>
    <scope>IDENTIFICATION</scope>
    <source>
        <tissue evidence="4">Blood</tissue>
    </source>
</reference>
<dbReference type="SUPFAM" id="SSF53756">
    <property type="entry name" value="UDP-Glycosyltransferase/glycogen phosphorylase"/>
    <property type="match status" value="1"/>
</dbReference>
<evidence type="ECO:0000313" key="4">
    <source>
        <dbReference type="RefSeq" id="XP_054852652.1"/>
    </source>
</evidence>
<dbReference type="CDD" id="cd03801">
    <property type="entry name" value="GT4_PimA-like"/>
    <property type="match status" value="1"/>
</dbReference>
<keyword evidence="1" id="KW-0808">Transferase</keyword>
<feature type="domain" description="Glycosyl transferase family 1" evidence="2">
    <location>
        <begin position="167"/>
        <end position="318"/>
    </location>
</feature>
<dbReference type="KEGG" id="emc:129341468"/>
<dbReference type="RefSeq" id="XP_054852652.1">
    <property type="nucleotide sequence ID" value="XM_054996677.1"/>
</dbReference>
<dbReference type="AlphaFoldDB" id="A0AA97KA02"/>
<gene>
    <name evidence="4" type="primary">GLT1D1</name>
</gene>
<dbReference type="Pfam" id="PF00534">
    <property type="entry name" value="Glycos_transf_1"/>
    <property type="match status" value="1"/>
</dbReference>
<name>A0AA97KA02_EUBMA</name>
<dbReference type="GO" id="GO:0016757">
    <property type="term" value="F:glycosyltransferase activity"/>
    <property type="evidence" value="ECO:0007669"/>
    <property type="project" value="UniProtKB-KW"/>
</dbReference>
<organism evidence="3 4">
    <name type="scientific">Eublepharis macularius</name>
    <name type="common">Leopard gecko</name>
    <name type="synonym">Cyrtodactylus macularius</name>
    <dbReference type="NCBI Taxonomy" id="481883"/>
    <lineage>
        <taxon>Eukaryota</taxon>
        <taxon>Metazoa</taxon>
        <taxon>Chordata</taxon>
        <taxon>Craniata</taxon>
        <taxon>Vertebrata</taxon>
        <taxon>Euteleostomi</taxon>
        <taxon>Lepidosauria</taxon>
        <taxon>Squamata</taxon>
        <taxon>Bifurcata</taxon>
        <taxon>Gekkota</taxon>
        <taxon>Eublepharidae</taxon>
        <taxon>Eublepharinae</taxon>
        <taxon>Eublepharis</taxon>
    </lineage>
</organism>